<dbReference type="GO" id="GO:0005524">
    <property type="term" value="F:ATP binding"/>
    <property type="evidence" value="ECO:0007669"/>
    <property type="project" value="UniProtKB-UniRule"/>
</dbReference>
<sequence length="201" mass="23079">GNEYNIVRAGKSKKWRKHRNIRLDGMRTSDELGEENPPRDQEFTFIRLEEISLATHNFSEAYMIGQGGFGKVYKGLLGGKEVAIKRLSRDSQQGTKEFRNEVILIAKLQHRNLVRLLGCCGDGDEKLLIYEYLPNKSLDAILFDDSRKLSLNWVTRFSIIKGVARGLLYLHEDSRFTIIHRDLKPGNILLDAEMKPKIADF</sequence>
<evidence type="ECO:0000256" key="2">
    <source>
        <dbReference type="ARBA" id="ARBA00022527"/>
    </source>
</evidence>
<evidence type="ECO:0000256" key="7">
    <source>
        <dbReference type="ARBA" id="ARBA00047899"/>
    </source>
</evidence>
<dbReference type="SUPFAM" id="SSF56112">
    <property type="entry name" value="Protein kinase-like (PK-like)"/>
    <property type="match status" value="1"/>
</dbReference>
<dbReference type="Proteomes" id="UP000015105">
    <property type="component" value="Chromosome 5D"/>
</dbReference>
<evidence type="ECO:0000313" key="12">
    <source>
        <dbReference type="EnsemblPlants" id="AET5Gv20810900.31"/>
    </source>
</evidence>
<feature type="binding site" evidence="9">
    <location>
        <position position="85"/>
    </location>
    <ligand>
        <name>ATP</name>
        <dbReference type="ChEBI" id="CHEBI:30616"/>
    </ligand>
</feature>
<reference evidence="13" key="1">
    <citation type="journal article" date="2014" name="Science">
        <title>Ancient hybridizations among the ancestral genomes of bread wheat.</title>
        <authorList>
            <consortium name="International Wheat Genome Sequencing Consortium,"/>
            <person name="Marcussen T."/>
            <person name="Sandve S.R."/>
            <person name="Heier L."/>
            <person name="Spannagl M."/>
            <person name="Pfeifer M."/>
            <person name="Jakobsen K.S."/>
            <person name="Wulff B.B."/>
            <person name="Steuernagel B."/>
            <person name="Mayer K.F."/>
            <person name="Olsen O.A."/>
        </authorList>
    </citation>
    <scope>NUCLEOTIDE SEQUENCE [LARGE SCALE GENOMIC DNA]</scope>
    <source>
        <strain evidence="13">cv. AL8/78</strain>
    </source>
</reference>
<evidence type="ECO:0000256" key="10">
    <source>
        <dbReference type="RuleBase" id="RU000304"/>
    </source>
</evidence>
<dbReference type="InterPro" id="IPR017441">
    <property type="entry name" value="Protein_kinase_ATP_BS"/>
</dbReference>
<reference evidence="12" key="5">
    <citation type="journal article" date="2021" name="G3 (Bethesda)">
        <title>Aegilops tauschii genome assembly Aet v5.0 features greater sequence contiguity and improved annotation.</title>
        <authorList>
            <person name="Wang L."/>
            <person name="Zhu T."/>
            <person name="Rodriguez J.C."/>
            <person name="Deal K.R."/>
            <person name="Dubcovsky J."/>
            <person name="McGuire P.E."/>
            <person name="Lux T."/>
            <person name="Spannagl M."/>
            <person name="Mayer K.F.X."/>
            <person name="Baldrich P."/>
            <person name="Meyers B.C."/>
            <person name="Huo N."/>
            <person name="Gu Y.Q."/>
            <person name="Zhou H."/>
            <person name="Devos K.M."/>
            <person name="Bennetzen J.L."/>
            <person name="Unver T."/>
            <person name="Budak H."/>
            <person name="Gulick P.J."/>
            <person name="Galiba G."/>
            <person name="Kalapos B."/>
            <person name="Nelson D.R."/>
            <person name="Li P."/>
            <person name="You F.M."/>
            <person name="Luo M.C."/>
            <person name="Dvorak J."/>
        </authorList>
    </citation>
    <scope>NUCLEOTIDE SEQUENCE [LARGE SCALE GENOMIC DNA]</scope>
    <source>
        <strain evidence="12">cv. AL8/78</strain>
    </source>
</reference>
<dbReference type="InterPro" id="IPR000719">
    <property type="entry name" value="Prot_kinase_dom"/>
</dbReference>
<dbReference type="PANTHER" id="PTHR27002:SF901">
    <property type="entry name" value="RECEPTOR-LIKE SERINE_THREONINE-PROTEIN KINASE"/>
    <property type="match status" value="1"/>
</dbReference>
<keyword evidence="5" id="KW-0418">Kinase</keyword>
<comment type="catalytic activity">
    <reaction evidence="8">
        <text>L-seryl-[protein] + ATP = O-phospho-L-seryl-[protein] + ADP + H(+)</text>
        <dbReference type="Rhea" id="RHEA:17989"/>
        <dbReference type="Rhea" id="RHEA-COMP:9863"/>
        <dbReference type="Rhea" id="RHEA-COMP:11604"/>
        <dbReference type="ChEBI" id="CHEBI:15378"/>
        <dbReference type="ChEBI" id="CHEBI:29999"/>
        <dbReference type="ChEBI" id="CHEBI:30616"/>
        <dbReference type="ChEBI" id="CHEBI:83421"/>
        <dbReference type="ChEBI" id="CHEBI:456216"/>
        <dbReference type="EC" id="2.7.11.1"/>
    </reaction>
</comment>
<dbReference type="SMART" id="SM00220">
    <property type="entry name" value="S_TKc"/>
    <property type="match status" value="1"/>
</dbReference>
<reference evidence="12" key="3">
    <citation type="journal article" date="2017" name="Nature">
        <title>Genome sequence of the progenitor of the wheat D genome Aegilops tauschii.</title>
        <authorList>
            <person name="Luo M.C."/>
            <person name="Gu Y.Q."/>
            <person name="Puiu D."/>
            <person name="Wang H."/>
            <person name="Twardziok S.O."/>
            <person name="Deal K.R."/>
            <person name="Huo N."/>
            <person name="Zhu T."/>
            <person name="Wang L."/>
            <person name="Wang Y."/>
            <person name="McGuire P.E."/>
            <person name="Liu S."/>
            <person name="Long H."/>
            <person name="Ramasamy R.K."/>
            <person name="Rodriguez J.C."/>
            <person name="Van S.L."/>
            <person name="Yuan L."/>
            <person name="Wang Z."/>
            <person name="Xia Z."/>
            <person name="Xiao L."/>
            <person name="Anderson O.D."/>
            <person name="Ouyang S."/>
            <person name="Liang Y."/>
            <person name="Zimin A.V."/>
            <person name="Pertea G."/>
            <person name="Qi P."/>
            <person name="Bennetzen J.L."/>
            <person name="Dai X."/>
            <person name="Dawson M.W."/>
            <person name="Muller H.G."/>
            <person name="Kugler K."/>
            <person name="Rivarola-Duarte L."/>
            <person name="Spannagl M."/>
            <person name="Mayer K.F.X."/>
            <person name="Lu F.H."/>
            <person name="Bevan M.W."/>
            <person name="Leroy P."/>
            <person name="Li P."/>
            <person name="You F.M."/>
            <person name="Sun Q."/>
            <person name="Liu Z."/>
            <person name="Lyons E."/>
            <person name="Wicker T."/>
            <person name="Salzberg S.L."/>
            <person name="Devos K.M."/>
            <person name="Dvorak J."/>
        </authorList>
    </citation>
    <scope>NUCLEOTIDE SEQUENCE [LARGE SCALE GENOMIC DNA]</scope>
    <source>
        <strain evidence="12">cv. AL8/78</strain>
    </source>
</reference>
<keyword evidence="6 9" id="KW-0067">ATP-binding</keyword>
<dbReference type="EC" id="2.7.11.1" evidence="1"/>
<dbReference type="AlphaFoldDB" id="A0A453LKD4"/>
<evidence type="ECO:0000256" key="9">
    <source>
        <dbReference type="PROSITE-ProRule" id="PRU10141"/>
    </source>
</evidence>
<evidence type="ECO:0000256" key="1">
    <source>
        <dbReference type="ARBA" id="ARBA00012513"/>
    </source>
</evidence>
<feature type="domain" description="Protein kinase" evidence="11">
    <location>
        <begin position="58"/>
        <end position="201"/>
    </location>
</feature>
<evidence type="ECO:0000259" key="11">
    <source>
        <dbReference type="PROSITE" id="PS50011"/>
    </source>
</evidence>
<keyword evidence="13" id="KW-1185">Reference proteome</keyword>
<evidence type="ECO:0000256" key="3">
    <source>
        <dbReference type="ARBA" id="ARBA00022679"/>
    </source>
</evidence>
<comment type="similarity">
    <text evidence="10">Belongs to the protein kinase superfamily.</text>
</comment>
<dbReference type="EnsemblPlants" id="AET5Gv20810900.31">
    <property type="protein sequence ID" value="AET5Gv20810900.31"/>
    <property type="gene ID" value="AET5Gv20810900"/>
</dbReference>
<evidence type="ECO:0000256" key="8">
    <source>
        <dbReference type="ARBA" id="ARBA00048679"/>
    </source>
</evidence>
<dbReference type="InterPro" id="IPR008271">
    <property type="entry name" value="Ser/Thr_kinase_AS"/>
</dbReference>
<dbReference type="Gene3D" id="3.30.200.20">
    <property type="entry name" value="Phosphorylase Kinase, domain 1"/>
    <property type="match status" value="1"/>
</dbReference>
<dbReference type="PROSITE" id="PS00107">
    <property type="entry name" value="PROTEIN_KINASE_ATP"/>
    <property type="match status" value="1"/>
</dbReference>
<accession>A0A453LKD4</accession>
<dbReference type="PROSITE" id="PS00108">
    <property type="entry name" value="PROTEIN_KINASE_ST"/>
    <property type="match status" value="1"/>
</dbReference>
<comment type="catalytic activity">
    <reaction evidence="7">
        <text>L-threonyl-[protein] + ATP = O-phospho-L-threonyl-[protein] + ADP + H(+)</text>
        <dbReference type="Rhea" id="RHEA:46608"/>
        <dbReference type="Rhea" id="RHEA-COMP:11060"/>
        <dbReference type="Rhea" id="RHEA-COMP:11605"/>
        <dbReference type="ChEBI" id="CHEBI:15378"/>
        <dbReference type="ChEBI" id="CHEBI:30013"/>
        <dbReference type="ChEBI" id="CHEBI:30616"/>
        <dbReference type="ChEBI" id="CHEBI:61977"/>
        <dbReference type="ChEBI" id="CHEBI:456216"/>
        <dbReference type="EC" id="2.7.11.1"/>
    </reaction>
</comment>
<keyword evidence="4 9" id="KW-0547">Nucleotide-binding</keyword>
<organism evidence="12 13">
    <name type="scientific">Aegilops tauschii subsp. strangulata</name>
    <name type="common">Goatgrass</name>
    <dbReference type="NCBI Taxonomy" id="200361"/>
    <lineage>
        <taxon>Eukaryota</taxon>
        <taxon>Viridiplantae</taxon>
        <taxon>Streptophyta</taxon>
        <taxon>Embryophyta</taxon>
        <taxon>Tracheophyta</taxon>
        <taxon>Spermatophyta</taxon>
        <taxon>Magnoliopsida</taxon>
        <taxon>Liliopsida</taxon>
        <taxon>Poales</taxon>
        <taxon>Poaceae</taxon>
        <taxon>BOP clade</taxon>
        <taxon>Pooideae</taxon>
        <taxon>Triticodae</taxon>
        <taxon>Triticeae</taxon>
        <taxon>Triticinae</taxon>
        <taxon>Aegilops</taxon>
    </lineage>
</organism>
<keyword evidence="2 10" id="KW-0723">Serine/threonine-protein kinase</keyword>
<keyword evidence="3" id="KW-0808">Transferase</keyword>
<reference evidence="13" key="2">
    <citation type="journal article" date="2017" name="Nat. Plants">
        <title>The Aegilops tauschii genome reveals multiple impacts of transposons.</title>
        <authorList>
            <person name="Zhao G."/>
            <person name="Zou C."/>
            <person name="Li K."/>
            <person name="Wang K."/>
            <person name="Li T."/>
            <person name="Gao L."/>
            <person name="Zhang X."/>
            <person name="Wang H."/>
            <person name="Yang Z."/>
            <person name="Liu X."/>
            <person name="Jiang W."/>
            <person name="Mao L."/>
            <person name="Kong X."/>
            <person name="Jiao Y."/>
            <person name="Jia J."/>
        </authorList>
    </citation>
    <scope>NUCLEOTIDE SEQUENCE [LARGE SCALE GENOMIC DNA]</scope>
    <source>
        <strain evidence="13">cv. AL8/78</strain>
    </source>
</reference>
<evidence type="ECO:0000313" key="13">
    <source>
        <dbReference type="Proteomes" id="UP000015105"/>
    </source>
</evidence>
<dbReference type="FunFam" id="1.10.510.10:FF:001023">
    <property type="entry name" value="Os07g0541700 protein"/>
    <property type="match status" value="1"/>
</dbReference>
<protein>
    <recommendedName>
        <fullName evidence="1">non-specific serine/threonine protein kinase</fullName>
        <ecNumber evidence="1">2.7.11.1</ecNumber>
    </recommendedName>
</protein>
<dbReference type="Pfam" id="PF00069">
    <property type="entry name" value="Pkinase"/>
    <property type="match status" value="1"/>
</dbReference>
<dbReference type="PANTHER" id="PTHR27002">
    <property type="entry name" value="RECEPTOR-LIKE SERINE/THREONINE-PROTEIN KINASE SD1-8"/>
    <property type="match status" value="1"/>
</dbReference>
<dbReference type="InterPro" id="IPR011009">
    <property type="entry name" value="Kinase-like_dom_sf"/>
</dbReference>
<reference evidence="12" key="4">
    <citation type="submission" date="2019-03" db="UniProtKB">
        <authorList>
            <consortium name="EnsemblPlants"/>
        </authorList>
    </citation>
    <scope>IDENTIFICATION</scope>
</reference>
<evidence type="ECO:0000256" key="6">
    <source>
        <dbReference type="ARBA" id="ARBA00022840"/>
    </source>
</evidence>
<evidence type="ECO:0000256" key="5">
    <source>
        <dbReference type="ARBA" id="ARBA00022777"/>
    </source>
</evidence>
<dbReference type="FunFam" id="3.30.200.20:FF:000402">
    <property type="entry name" value="Serine/threonine-protein kinase"/>
    <property type="match status" value="1"/>
</dbReference>
<dbReference type="GO" id="GO:0004674">
    <property type="term" value="F:protein serine/threonine kinase activity"/>
    <property type="evidence" value="ECO:0007669"/>
    <property type="project" value="UniProtKB-KW"/>
</dbReference>
<proteinExistence type="inferred from homology"/>
<dbReference type="Gramene" id="AET5Gv20810900.31">
    <property type="protein sequence ID" value="AET5Gv20810900.31"/>
    <property type="gene ID" value="AET5Gv20810900"/>
</dbReference>
<name>A0A453LKD4_AEGTS</name>
<dbReference type="Gene3D" id="1.10.510.10">
    <property type="entry name" value="Transferase(Phosphotransferase) domain 1"/>
    <property type="match status" value="1"/>
</dbReference>
<dbReference type="PROSITE" id="PS50011">
    <property type="entry name" value="PROTEIN_KINASE_DOM"/>
    <property type="match status" value="1"/>
</dbReference>
<dbReference type="GO" id="GO:0005886">
    <property type="term" value="C:plasma membrane"/>
    <property type="evidence" value="ECO:0007669"/>
    <property type="project" value="TreeGrafter"/>
</dbReference>
<evidence type="ECO:0000256" key="4">
    <source>
        <dbReference type="ARBA" id="ARBA00022741"/>
    </source>
</evidence>